<dbReference type="PROSITE" id="PS50011">
    <property type="entry name" value="PROTEIN_KINASE_DOM"/>
    <property type="match status" value="1"/>
</dbReference>
<sequence length="536" mass="61663">MLVDLINQRKWDFAAQKAEAKRNKPMTQAQQRTYMSNYIKHMGSHTMQQLKRYTFDELKELFETTMKHVSTFTSIATENKDRESKLAAGSSKRRRTEHDEESVKKQKLEENDAKKEELRACLDIVSRDEIVMDFESLATKYLIIDWKTHILTKNMIQDVVDLHRLVQERYETTSPEGYDLLLWGDLKTLFEPFHVLLMDNGIAIHMMIEKKYPLTQEMLSRMINRRLEVDHESEMAFELLRFTRSQLKKYGDGCESKRKTMEHREDVTLGSATHEGELMFGVAYIFASFNNTFIDERDAEDAINALGNTAFQYDRRQLINSMSRVMSALCELSIHRVNAIDTVMDPSLCQGALGEIMADEVIVLLGGQLVPIGEVDQALCFNRRGGDQIREMDLNLHPELKESLIKLCNDLQTTIVVLSGSDRTILDDDFLRSTEGTWMMTMPEHSNMEWVNSLKYTQASDIWSIGCIYAEMVIGKPLFPGKTVVHQLDLMTYFLDTPPPKTIARVESNLHSVNSLGSKEPYSVTYTTIENVMIIS</sequence>
<evidence type="ECO:0000256" key="3">
    <source>
        <dbReference type="SAM" id="MobiDB-lite"/>
    </source>
</evidence>
<evidence type="ECO:0000313" key="5">
    <source>
        <dbReference type="EMBL" id="GJT53268.1"/>
    </source>
</evidence>
<feature type="region of interest" description="Disordered" evidence="3">
    <location>
        <begin position="80"/>
        <end position="110"/>
    </location>
</feature>
<accession>A0ABQ5ERD4</accession>
<dbReference type="InterPro" id="IPR050117">
    <property type="entry name" value="MAPK"/>
</dbReference>
<dbReference type="Proteomes" id="UP001151760">
    <property type="component" value="Unassembled WGS sequence"/>
</dbReference>
<evidence type="ECO:0000259" key="4">
    <source>
        <dbReference type="PROSITE" id="PS50011"/>
    </source>
</evidence>
<dbReference type="InterPro" id="IPR011009">
    <property type="entry name" value="Kinase-like_dom_sf"/>
</dbReference>
<keyword evidence="1" id="KW-0547">Nucleotide-binding</keyword>
<reference evidence="5" key="1">
    <citation type="journal article" date="2022" name="Int. J. Mol. Sci.">
        <title>Draft Genome of Tanacetum Coccineum: Genomic Comparison of Closely Related Tanacetum-Family Plants.</title>
        <authorList>
            <person name="Yamashiro T."/>
            <person name="Shiraishi A."/>
            <person name="Nakayama K."/>
            <person name="Satake H."/>
        </authorList>
    </citation>
    <scope>NUCLEOTIDE SEQUENCE</scope>
</reference>
<feature type="domain" description="Protein kinase" evidence="4">
    <location>
        <begin position="244"/>
        <end position="536"/>
    </location>
</feature>
<reference evidence="5" key="2">
    <citation type="submission" date="2022-01" db="EMBL/GenBank/DDBJ databases">
        <authorList>
            <person name="Yamashiro T."/>
            <person name="Shiraishi A."/>
            <person name="Satake H."/>
            <person name="Nakayama K."/>
        </authorList>
    </citation>
    <scope>NUCLEOTIDE SEQUENCE</scope>
</reference>
<dbReference type="EMBL" id="BQNB010016572">
    <property type="protein sequence ID" value="GJT53268.1"/>
    <property type="molecule type" value="Genomic_DNA"/>
</dbReference>
<dbReference type="InterPro" id="IPR000719">
    <property type="entry name" value="Prot_kinase_dom"/>
</dbReference>
<dbReference type="Gene3D" id="1.10.510.10">
    <property type="entry name" value="Transferase(Phosphotransferase) domain 1"/>
    <property type="match status" value="1"/>
</dbReference>
<keyword evidence="6" id="KW-1185">Reference proteome</keyword>
<dbReference type="PANTHER" id="PTHR24055">
    <property type="entry name" value="MITOGEN-ACTIVATED PROTEIN KINASE"/>
    <property type="match status" value="1"/>
</dbReference>
<name>A0ABQ5ERD4_9ASTR</name>
<evidence type="ECO:0000313" key="6">
    <source>
        <dbReference type="Proteomes" id="UP001151760"/>
    </source>
</evidence>
<evidence type="ECO:0000256" key="1">
    <source>
        <dbReference type="ARBA" id="ARBA00022741"/>
    </source>
</evidence>
<proteinExistence type="predicted"/>
<evidence type="ECO:0000256" key="2">
    <source>
        <dbReference type="ARBA" id="ARBA00022840"/>
    </source>
</evidence>
<keyword evidence="2" id="KW-0067">ATP-binding</keyword>
<comment type="caution">
    <text evidence="5">The sequence shown here is derived from an EMBL/GenBank/DDBJ whole genome shotgun (WGS) entry which is preliminary data.</text>
</comment>
<feature type="compositionally biased region" description="Basic and acidic residues" evidence="3">
    <location>
        <begin position="96"/>
        <end position="110"/>
    </location>
</feature>
<protein>
    <submittedName>
        <fullName evidence="5">Zinc finger, CCHC-type containing protein</fullName>
    </submittedName>
</protein>
<organism evidence="5 6">
    <name type="scientific">Tanacetum coccineum</name>
    <dbReference type="NCBI Taxonomy" id="301880"/>
    <lineage>
        <taxon>Eukaryota</taxon>
        <taxon>Viridiplantae</taxon>
        <taxon>Streptophyta</taxon>
        <taxon>Embryophyta</taxon>
        <taxon>Tracheophyta</taxon>
        <taxon>Spermatophyta</taxon>
        <taxon>Magnoliopsida</taxon>
        <taxon>eudicotyledons</taxon>
        <taxon>Gunneridae</taxon>
        <taxon>Pentapetalae</taxon>
        <taxon>asterids</taxon>
        <taxon>campanulids</taxon>
        <taxon>Asterales</taxon>
        <taxon>Asteraceae</taxon>
        <taxon>Asteroideae</taxon>
        <taxon>Anthemideae</taxon>
        <taxon>Anthemidinae</taxon>
        <taxon>Tanacetum</taxon>
    </lineage>
</organism>
<dbReference type="SUPFAM" id="SSF56112">
    <property type="entry name" value="Protein kinase-like (PK-like)"/>
    <property type="match status" value="1"/>
</dbReference>
<gene>
    <name evidence="5" type="ORF">Tco_0988322</name>
</gene>